<protein>
    <submittedName>
        <fullName evidence="5">Uncharacterized protein</fullName>
    </submittedName>
</protein>
<accession>X6NR49</accession>
<reference evidence="5 6" key="1">
    <citation type="journal article" date="2013" name="Curr. Biol.">
        <title>The Genome of the Foraminiferan Reticulomyxa filosa.</title>
        <authorList>
            <person name="Glockner G."/>
            <person name="Hulsmann N."/>
            <person name="Schleicher M."/>
            <person name="Noegel A.A."/>
            <person name="Eichinger L."/>
            <person name="Gallinger C."/>
            <person name="Pawlowski J."/>
            <person name="Sierra R."/>
            <person name="Euteneuer U."/>
            <person name="Pillet L."/>
            <person name="Moustafa A."/>
            <person name="Platzer M."/>
            <person name="Groth M."/>
            <person name="Szafranski K."/>
            <person name="Schliwa M."/>
        </authorList>
    </citation>
    <scope>NUCLEOTIDE SEQUENCE [LARGE SCALE GENOMIC DNA]</scope>
</reference>
<dbReference type="Pfam" id="PF03133">
    <property type="entry name" value="TTL"/>
    <property type="match status" value="1"/>
</dbReference>
<organism evidence="5 6">
    <name type="scientific">Reticulomyxa filosa</name>
    <dbReference type="NCBI Taxonomy" id="46433"/>
    <lineage>
        <taxon>Eukaryota</taxon>
        <taxon>Sar</taxon>
        <taxon>Rhizaria</taxon>
        <taxon>Retaria</taxon>
        <taxon>Foraminifera</taxon>
        <taxon>Monothalamids</taxon>
        <taxon>Reticulomyxidae</taxon>
        <taxon>Reticulomyxa</taxon>
    </lineage>
</organism>
<feature type="region of interest" description="Disordered" evidence="4">
    <location>
        <begin position="176"/>
        <end position="200"/>
    </location>
</feature>
<evidence type="ECO:0000256" key="4">
    <source>
        <dbReference type="SAM" id="MobiDB-lite"/>
    </source>
</evidence>
<dbReference type="Proteomes" id="UP000023152">
    <property type="component" value="Unassembled WGS sequence"/>
</dbReference>
<dbReference type="GO" id="GO:0070740">
    <property type="term" value="F:tubulin-glutamic acid ligase activity"/>
    <property type="evidence" value="ECO:0007669"/>
    <property type="project" value="TreeGrafter"/>
</dbReference>
<evidence type="ECO:0000313" key="5">
    <source>
        <dbReference type="EMBL" id="ETO27822.1"/>
    </source>
</evidence>
<dbReference type="GO" id="GO:0000226">
    <property type="term" value="P:microtubule cytoskeleton organization"/>
    <property type="evidence" value="ECO:0007669"/>
    <property type="project" value="TreeGrafter"/>
</dbReference>
<dbReference type="GO" id="GO:0036064">
    <property type="term" value="C:ciliary basal body"/>
    <property type="evidence" value="ECO:0007669"/>
    <property type="project" value="TreeGrafter"/>
</dbReference>
<gene>
    <name evidence="5" type="ORF">RFI_09311</name>
</gene>
<proteinExistence type="predicted"/>
<dbReference type="PROSITE" id="PS51221">
    <property type="entry name" value="TTL"/>
    <property type="match status" value="1"/>
</dbReference>
<comment type="caution">
    <text evidence="5">The sequence shown here is derived from an EMBL/GenBank/DDBJ whole genome shotgun (WGS) entry which is preliminary data.</text>
</comment>
<keyword evidence="1" id="KW-0436">Ligase</keyword>
<sequence length="437" mass="51390">MYPKISNDNDLEIEIREKTDQSLALQEYNDRPLLLNGFKFDFRMFAIVTSLEPFEFYVSREREGLARICTSKYQSPNLANYQNTCMHLTNFHVNKHNVLSHKQNNDSNRNLDVNASTLLVLTFYWTKISNCGFWKSTTIRRLGSPRSSISKSKSVFLTHTVWHLLFDKANLFNPKSNDKHSDNKHSDDKHLNDNHNSEHSHSFDSVTAAALLLNKNILDDMPIAFRQTLTDNKRARKLLHYFIEDRNNSNPTSLSDLSTHFRYQRYCLPNCSFLLDDSTVRNPLQTLNQLRIFEQYSVLRSIFSYYCAKNEHIYLQQFMNFVDDFEVLQYLDISTANRNPSFNNARHKFNSLSNKQNMSATQKTAILMKTKQIWDTFMQKQLFGRSLSHMDLECFAELLLHMLALPNSHIQESVHLHTKWKNFMTFLTQKYQLLHPL</sequence>
<name>X6NR49_RETFI</name>
<evidence type="ECO:0000256" key="2">
    <source>
        <dbReference type="ARBA" id="ARBA00022741"/>
    </source>
</evidence>
<dbReference type="Gene3D" id="3.30.470.20">
    <property type="entry name" value="ATP-grasp fold, B domain"/>
    <property type="match status" value="1"/>
</dbReference>
<dbReference type="PANTHER" id="PTHR12241">
    <property type="entry name" value="TUBULIN POLYGLUTAMYLASE"/>
    <property type="match status" value="1"/>
</dbReference>
<keyword evidence="3" id="KW-0067">ATP-binding</keyword>
<dbReference type="GO" id="GO:0005524">
    <property type="term" value="F:ATP binding"/>
    <property type="evidence" value="ECO:0007669"/>
    <property type="project" value="UniProtKB-KW"/>
</dbReference>
<evidence type="ECO:0000313" key="6">
    <source>
        <dbReference type="Proteomes" id="UP000023152"/>
    </source>
</evidence>
<keyword evidence="6" id="KW-1185">Reference proteome</keyword>
<dbReference type="OrthoDB" id="202825at2759"/>
<evidence type="ECO:0000256" key="1">
    <source>
        <dbReference type="ARBA" id="ARBA00022598"/>
    </source>
</evidence>
<dbReference type="AlphaFoldDB" id="X6NR49"/>
<dbReference type="GO" id="GO:0015631">
    <property type="term" value="F:tubulin binding"/>
    <property type="evidence" value="ECO:0007669"/>
    <property type="project" value="TreeGrafter"/>
</dbReference>
<keyword evidence="2" id="KW-0547">Nucleotide-binding</keyword>
<dbReference type="EMBL" id="ASPP01007024">
    <property type="protein sequence ID" value="ETO27822.1"/>
    <property type="molecule type" value="Genomic_DNA"/>
</dbReference>
<dbReference type="InterPro" id="IPR004344">
    <property type="entry name" value="TTL/TTLL_fam"/>
</dbReference>
<evidence type="ECO:0000256" key="3">
    <source>
        <dbReference type="ARBA" id="ARBA00022840"/>
    </source>
</evidence>